<dbReference type="Proteomes" id="UP000019918">
    <property type="component" value="Unassembled WGS sequence"/>
</dbReference>
<sequence>MNMLKKVLVSPWDFTLYLTNNNKYLIKIMFVEGDYKVDVARYFYLKDDEVFAINDEREMKEITKKIRNSYPENIERELSQSEVKNLTN</sequence>
<name>A0A014NDB3_9GAMM</name>
<protein>
    <submittedName>
        <fullName evidence="1">Uncharacterized protein</fullName>
    </submittedName>
</protein>
<reference evidence="1 2" key="1">
    <citation type="submission" date="2014-02" db="EMBL/GenBank/DDBJ databases">
        <title>Draft genome of Erwinia mallotivora strain BT-MARDI, a papaya dieback pathogen.</title>
        <authorList>
            <person name="Redzuan R."/>
            <person name="Abu Bakar N."/>
            <person name="Badrun R."/>
            <person name="Mohd Raih M.F."/>
            <person name="Rozano L."/>
            <person name="Mat Amin N."/>
        </authorList>
    </citation>
    <scope>NUCLEOTIDE SEQUENCE [LARGE SCALE GENOMIC DNA]</scope>
    <source>
        <strain evidence="1 2">BT-MARDI</strain>
    </source>
</reference>
<dbReference type="AlphaFoldDB" id="A0A014NDB3"/>
<dbReference type="EMBL" id="JFHN01000008">
    <property type="protein sequence ID" value="EXU77418.1"/>
    <property type="molecule type" value="Genomic_DNA"/>
</dbReference>
<evidence type="ECO:0000313" key="1">
    <source>
        <dbReference type="EMBL" id="EXU77418.1"/>
    </source>
</evidence>
<organism evidence="1 2">
    <name type="scientific">Erwinia mallotivora</name>
    <dbReference type="NCBI Taxonomy" id="69222"/>
    <lineage>
        <taxon>Bacteria</taxon>
        <taxon>Pseudomonadati</taxon>
        <taxon>Pseudomonadota</taxon>
        <taxon>Gammaproteobacteria</taxon>
        <taxon>Enterobacterales</taxon>
        <taxon>Erwiniaceae</taxon>
        <taxon>Erwinia</taxon>
    </lineage>
</organism>
<accession>A0A014NDB3</accession>
<proteinExistence type="predicted"/>
<dbReference type="RefSeq" id="WP_034932779.1">
    <property type="nucleotide sequence ID" value="NZ_JFHN01000008.1"/>
</dbReference>
<keyword evidence="2" id="KW-1185">Reference proteome</keyword>
<gene>
    <name evidence="1" type="ORF">BG55_22920</name>
</gene>
<dbReference type="OrthoDB" id="4691918at2"/>
<comment type="caution">
    <text evidence="1">The sequence shown here is derived from an EMBL/GenBank/DDBJ whole genome shotgun (WGS) entry which is preliminary data.</text>
</comment>
<evidence type="ECO:0000313" key="2">
    <source>
        <dbReference type="Proteomes" id="UP000019918"/>
    </source>
</evidence>
<dbReference type="STRING" id="69222.BG55_22920"/>
<dbReference type="PATRIC" id="fig|69222.5.peg.7"/>